<protein>
    <submittedName>
        <fullName evidence="1">Uncharacterized protein</fullName>
    </submittedName>
</protein>
<evidence type="ECO:0000313" key="1">
    <source>
        <dbReference type="EMBL" id="NOJ47331.1"/>
    </source>
</evidence>
<accession>A0A7Y4H452</accession>
<dbReference type="Proteomes" id="UP000528734">
    <property type="component" value="Unassembled WGS sequence"/>
</dbReference>
<gene>
    <name evidence="1" type="ORF">HCN50_13910</name>
</gene>
<organism evidence="1 2">
    <name type="scientific">Bradyrhizobium archetypum</name>
    <dbReference type="NCBI Taxonomy" id="2721160"/>
    <lineage>
        <taxon>Bacteria</taxon>
        <taxon>Pseudomonadati</taxon>
        <taxon>Pseudomonadota</taxon>
        <taxon>Alphaproteobacteria</taxon>
        <taxon>Hyphomicrobiales</taxon>
        <taxon>Nitrobacteraceae</taxon>
        <taxon>Bradyrhizobium</taxon>
    </lineage>
</organism>
<name>A0A7Y4H452_9BRAD</name>
<comment type="caution">
    <text evidence="1">The sequence shown here is derived from an EMBL/GenBank/DDBJ whole genome shotgun (WGS) entry which is preliminary data.</text>
</comment>
<dbReference type="EMBL" id="JAAVLW010000004">
    <property type="protein sequence ID" value="NOJ47331.1"/>
    <property type="molecule type" value="Genomic_DNA"/>
</dbReference>
<dbReference type="RefSeq" id="WP_171710221.1">
    <property type="nucleotide sequence ID" value="NZ_JAAVLW010000004.1"/>
</dbReference>
<proteinExistence type="predicted"/>
<keyword evidence="2" id="KW-1185">Reference proteome</keyword>
<reference evidence="1 2" key="1">
    <citation type="submission" date="2020-03" db="EMBL/GenBank/DDBJ databases">
        <title>Bradyrhizobium diversity isolated from nodules of Muelleranthus trifoliolatus.</title>
        <authorList>
            <person name="Klepa M."/>
            <person name="Helene L."/>
            <person name="Hungria M."/>
        </authorList>
    </citation>
    <scope>NUCLEOTIDE SEQUENCE [LARGE SCALE GENOMIC DNA]</scope>
    <source>
        <strain evidence="1 2">WSM 1744</strain>
    </source>
</reference>
<sequence>MIKLKRTSEGDPLEFEVTICAGNGETRHHVTIARETCERLTMGMYTPERCIEAAFQFLLDREPQESILRRFDIAVISRYFSEFERELPRYLSQS</sequence>
<evidence type="ECO:0000313" key="2">
    <source>
        <dbReference type="Proteomes" id="UP000528734"/>
    </source>
</evidence>
<dbReference type="AlphaFoldDB" id="A0A7Y4H452"/>